<dbReference type="PANTHER" id="PTHR47506:SF6">
    <property type="entry name" value="HTH-TYPE TRANSCRIPTIONAL REPRESSOR NEMR"/>
    <property type="match status" value="1"/>
</dbReference>
<organism evidence="6 7">
    <name type="scientific">Streptacidiphilus fuscans</name>
    <dbReference type="NCBI Taxonomy" id="2789292"/>
    <lineage>
        <taxon>Bacteria</taxon>
        <taxon>Bacillati</taxon>
        <taxon>Actinomycetota</taxon>
        <taxon>Actinomycetes</taxon>
        <taxon>Kitasatosporales</taxon>
        <taxon>Streptomycetaceae</taxon>
        <taxon>Streptacidiphilus</taxon>
    </lineage>
</organism>
<evidence type="ECO:0000256" key="2">
    <source>
        <dbReference type="ARBA" id="ARBA00023125"/>
    </source>
</evidence>
<accession>A0A931FI84</accession>
<dbReference type="PROSITE" id="PS50977">
    <property type="entry name" value="HTH_TETR_2"/>
    <property type="match status" value="1"/>
</dbReference>
<dbReference type="GO" id="GO:0003677">
    <property type="term" value="F:DNA binding"/>
    <property type="evidence" value="ECO:0007669"/>
    <property type="project" value="UniProtKB-UniRule"/>
</dbReference>
<keyword evidence="7" id="KW-1185">Reference proteome</keyword>
<dbReference type="PRINTS" id="PR00455">
    <property type="entry name" value="HTHTETR"/>
</dbReference>
<dbReference type="NCBIfam" id="NF041196">
    <property type="entry name" value="ScbR_bind_reg"/>
    <property type="match status" value="1"/>
</dbReference>
<sequence length="207" mass="22681">MAKQDRAVRTREAVLVAAGEAFADNGFLGTSMADILERAGVTKGALYFHFASKEELAFALIEEEELRAGQMVNEFLERDLPPLQTLIAMVNRWAQIIQTDPVVRAGVRLIVEQGTYNRPMPGPYGQWDTRVAELLERAAEQGDLRKGVDSKAAAEFIVAAFTGIQLVSQISSAHQDLQERLQVMWELLLGGLLAEGRSVVFVPGGAL</sequence>
<keyword evidence="1" id="KW-0805">Transcription regulation</keyword>
<feature type="domain" description="HTH tetR-type" evidence="5">
    <location>
        <begin position="8"/>
        <end position="68"/>
    </location>
</feature>
<evidence type="ECO:0000313" key="6">
    <source>
        <dbReference type="EMBL" id="MBF9072636.1"/>
    </source>
</evidence>
<dbReference type="PANTHER" id="PTHR47506">
    <property type="entry name" value="TRANSCRIPTIONAL REGULATORY PROTEIN"/>
    <property type="match status" value="1"/>
</dbReference>
<dbReference type="InterPro" id="IPR001647">
    <property type="entry name" value="HTH_TetR"/>
</dbReference>
<comment type="caution">
    <text evidence="6">The sequence shown here is derived from an EMBL/GenBank/DDBJ whole genome shotgun (WGS) entry which is preliminary data.</text>
</comment>
<evidence type="ECO:0000256" key="1">
    <source>
        <dbReference type="ARBA" id="ARBA00023015"/>
    </source>
</evidence>
<dbReference type="GO" id="GO:0045892">
    <property type="term" value="P:negative regulation of DNA-templated transcription"/>
    <property type="evidence" value="ECO:0007669"/>
    <property type="project" value="UniProtKB-ARBA"/>
</dbReference>
<protein>
    <submittedName>
        <fullName evidence="6">TetR/AcrR family transcriptional regulator</fullName>
    </submittedName>
</protein>
<dbReference type="Gene3D" id="1.10.357.10">
    <property type="entry name" value="Tetracycline Repressor, domain 2"/>
    <property type="match status" value="1"/>
</dbReference>
<keyword evidence="3" id="KW-0804">Transcription</keyword>
<evidence type="ECO:0000256" key="4">
    <source>
        <dbReference type="PROSITE-ProRule" id="PRU00335"/>
    </source>
</evidence>
<dbReference type="SUPFAM" id="SSF46689">
    <property type="entry name" value="Homeodomain-like"/>
    <property type="match status" value="1"/>
</dbReference>
<dbReference type="InterPro" id="IPR036271">
    <property type="entry name" value="Tet_transcr_reg_TetR-rel_C_sf"/>
</dbReference>
<dbReference type="InterPro" id="IPR047923">
    <property type="entry name" value="ArpA-like"/>
</dbReference>
<dbReference type="Pfam" id="PF00440">
    <property type="entry name" value="TetR_N"/>
    <property type="match status" value="1"/>
</dbReference>
<dbReference type="AlphaFoldDB" id="A0A931FI84"/>
<keyword evidence="2 4" id="KW-0238">DNA-binding</keyword>
<dbReference type="InterPro" id="IPR009057">
    <property type="entry name" value="Homeodomain-like_sf"/>
</dbReference>
<name>A0A931FI84_9ACTN</name>
<dbReference type="EMBL" id="JADPRT010000017">
    <property type="protein sequence ID" value="MBF9072636.1"/>
    <property type="molecule type" value="Genomic_DNA"/>
</dbReference>
<dbReference type="Pfam" id="PF21935">
    <property type="entry name" value="TetR_C_45"/>
    <property type="match status" value="1"/>
</dbReference>
<evidence type="ECO:0000313" key="7">
    <source>
        <dbReference type="Proteomes" id="UP000657385"/>
    </source>
</evidence>
<gene>
    <name evidence="6" type="ORF">I2501_31920</name>
</gene>
<dbReference type="Proteomes" id="UP000657385">
    <property type="component" value="Unassembled WGS sequence"/>
</dbReference>
<dbReference type="InterPro" id="IPR023772">
    <property type="entry name" value="DNA-bd_HTH_TetR-type_CS"/>
</dbReference>
<dbReference type="SUPFAM" id="SSF48498">
    <property type="entry name" value="Tetracyclin repressor-like, C-terminal domain"/>
    <property type="match status" value="1"/>
</dbReference>
<evidence type="ECO:0000259" key="5">
    <source>
        <dbReference type="PROSITE" id="PS50977"/>
    </source>
</evidence>
<feature type="DNA-binding region" description="H-T-H motif" evidence="4">
    <location>
        <begin position="31"/>
        <end position="50"/>
    </location>
</feature>
<evidence type="ECO:0000256" key="3">
    <source>
        <dbReference type="ARBA" id="ARBA00023163"/>
    </source>
</evidence>
<dbReference type="FunFam" id="1.10.10.60:FF:000141">
    <property type="entry name" value="TetR family transcriptional regulator"/>
    <property type="match status" value="1"/>
</dbReference>
<dbReference type="RefSeq" id="WP_196197802.1">
    <property type="nucleotide sequence ID" value="NZ_JADPRT010000017.1"/>
</dbReference>
<proteinExistence type="predicted"/>
<dbReference type="PROSITE" id="PS01081">
    <property type="entry name" value="HTH_TETR_1"/>
    <property type="match status" value="1"/>
</dbReference>
<dbReference type="InterPro" id="IPR054126">
    <property type="entry name" value="CprB_TetR_C"/>
</dbReference>
<reference evidence="6" key="1">
    <citation type="submission" date="2020-11" db="EMBL/GenBank/DDBJ databases">
        <title>Isolation and identification of active actinomycetes.</title>
        <authorList>
            <person name="Yu B."/>
        </authorList>
    </citation>
    <scope>NUCLEOTIDE SEQUENCE</scope>
    <source>
        <strain evidence="6">NEAU-YB345</strain>
    </source>
</reference>